<dbReference type="InterPro" id="IPR029058">
    <property type="entry name" value="AB_hydrolase_fold"/>
</dbReference>
<name>A0ABV9Q0G2_9BACL</name>
<protein>
    <submittedName>
        <fullName evidence="2">Alpha/beta hydrolase</fullName>
    </submittedName>
</protein>
<dbReference type="InterPro" id="IPR000073">
    <property type="entry name" value="AB_hydrolase_1"/>
</dbReference>
<dbReference type="PANTHER" id="PTHR11614">
    <property type="entry name" value="PHOSPHOLIPASE-RELATED"/>
    <property type="match status" value="1"/>
</dbReference>
<dbReference type="InterPro" id="IPR051044">
    <property type="entry name" value="MAG_DAG_Lipase"/>
</dbReference>
<dbReference type="Pfam" id="PF12146">
    <property type="entry name" value="Hydrolase_4"/>
    <property type="match status" value="1"/>
</dbReference>
<evidence type="ECO:0000313" key="3">
    <source>
        <dbReference type="Proteomes" id="UP001596002"/>
    </source>
</evidence>
<evidence type="ECO:0000259" key="1">
    <source>
        <dbReference type="Pfam" id="PF12146"/>
    </source>
</evidence>
<gene>
    <name evidence="2" type="ORF">ACFO8Q_04900</name>
</gene>
<organism evidence="2 3">
    <name type="scientific">Effusibacillus consociatus</name>
    <dbReference type="NCBI Taxonomy" id="1117041"/>
    <lineage>
        <taxon>Bacteria</taxon>
        <taxon>Bacillati</taxon>
        <taxon>Bacillota</taxon>
        <taxon>Bacilli</taxon>
        <taxon>Bacillales</taxon>
        <taxon>Alicyclobacillaceae</taxon>
        <taxon>Effusibacillus</taxon>
    </lineage>
</organism>
<accession>A0ABV9Q0G2</accession>
<dbReference type="Gene3D" id="3.40.50.1820">
    <property type="entry name" value="alpha/beta hydrolase"/>
    <property type="match status" value="1"/>
</dbReference>
<dbReference type="PRINTS" id="PR00111">
    <property type="entry name" value="ABHYDROLASE"/>
</dbReference>
<proteinExistence type="predicted"/>
<keyword evidence="3" id="KW-1185">Reference proteome</keyword>
<dbReference type="Proteomes" id="UP001596002">
    <property type="component" value="Unassembled WGS sequence"/>
</dbReference>
<dbReference type="SUPFAM" id="SSF53474">
    <property type="entry name" value="alpha/beta-Hydrolases"/>
    <property type="match status" value="1"/>
</dbReference>
<dbReference type="EMBL" id="JBHSHC010000028">
    <property type="protein sequence ID" value="MFC4766712.1"/>
    <property type="molecule type" value="Genomic_DNA"/>
</dbReference>
<reference evidence="3" key="1">
    <citation type="journal article" date="2019" name="Int. J. Syst. Evol. Microbiol.">
        <title>The Global Catalogue of Microorganisms (GCM) 10K type strain sequencing project: providing services to taxonomists for standard genome sequencing and annotation.</title>
        <authorList>
            <consortium name="The Broad Institute Genomics Platform"/>
            <consortium name="The Broad Institute Genome Sequencing Center for Infectious Disease"/>
            <person name="Wu L."/>
            <person name="Ma J."/>
        </authorList>
    </citation>
    <scope>NUCLEOTIDE SEQUENCE [LARGE SCALE GENOMIC DNA]</scope>
    <source>
        <strain evidence="3">WYCCWR 12678</strain>
    </source>
</reference>
<evidence type="ECO:0000313" key="2">
    <source>
        <dbReference type="EMBL" id="MFC4766712.1"/>
    </source>
</evidence>
<feature type="domain" description="Serine aminopeptidase S33" evidence="1">
    <location>
        <begin position="39"/>
        <end position="278"/>
    </location>
</feature>
<dbReference type="InterPro" id="IPR022742">
    <property type="entry name" value="Hydrolase_4"/>
</dbReference>
<dbReference type="GO" id="GO:0016787">
    <property type="term" value="F:hydrolase activity"/>
    <property type="evidence" value="ECO:0007669"/>
    <property type="project" value="UniProtKB-KW"/>
</dbReference>
<keyword evidence="2" id="KW-0378">Hydrolase</keyword>
<sequence length="296" mass="34168">MQKEPDIIMLQERILRGVGNRFRPNRTTELFYRSCLPSNPHLILVMIHGAGQHSGQFLDLGTYCSGHNIAFYALDLRGFGQSQGKRGHVNSFREYLDDLDHFIDHVRTLHPDHPVFLLGHSLGGTIVVRYGQERQNGIRGAILSAPALKLRVRIPMSLFYACCLLSWLIPGVCVELQRWGSRLARIPRFRSFFRGELSEKADPLATTQFSVRWFTELLFNGNQALRKARDFEMAVLCLCGTDDQLIDPNAVQEFYDFLQVEDKKYMVFPGVRHRLLQDNTKELVYEQIVNWLKERS</sequence>
<comment type="caution">
    <text evidence="2">The sequence shown here is derived from an EMBL/GenBank/DDBJ whole genome shotgun (WGS) entry which is preliminary data.</text>
</comment>